<reference evidence="3 4" key="1">
    <citation type="submission" date="2024-09" db="EMBL/GenBank/DDBJ databases">
        <authorList>
            <person name="Sun Q."/>
            <person name="Mori K."/>
        </authorList>
    </citation>
    <scope>NUCLEOTIDE SEQUENCE [LARGE SCALE GENOMIC DNA]</scope>
    <source>
        <strain evidence="3 4">TISTR 1856</strain>
    </source>
</reference>
<keyword evidence="4" id="KW-1185">Reference proteome</keyword>
<sequence length="69" mass="7539">MGPPVDLLILGRTTGADKAPHHHDPQARVSGTPRRAYRRRHREGAPMTEGGLVVLAIIILVLVLRRSGK</sequence>
<evidence type="ECO:0000256" key="2">
    <source>
        <dbReference type="SAM" id="Phobius"/>
    </source>
</evidence>
<keyword evidence="2" id="KW-0472">Membrane</keyword>
<evidence type="ECO:0000313" key="4">
    <source>
        <dbReference type="Proteomes" id="UP001589748"/>
    </source>
</evidence>
<feature type="transmembrane region" description="Helical" evidence="2">
    <location>
        <begin position="44"/>
        <end position="64"/>
    </location>
</feature>
<name>A0ABV5LQ36_9ACTN</name>
<comment type="caution">
    <text evidence="3">The sequence shown here is derived from an EMBL/GenBank/DDBJ whole genome shotgun (WGS) entry which is preliminary data.</text>
</comment>
<evidence type="ECO:0000256" key="1">
    <source>
        <dbReference type="SAM" id="MobiDB-lite"/>
    </source>
</evidence>
<keyword evidence="2" id="KW-0812">Transmembrane</keyword>
<dbReference type="EMBL" id="JBHMDM010000002">
    <property type="protein sequence ID" value="MFB9376192.1"/>
    <property type="molecule type" value="Genomic_DNA"/>
</dbReference>
<evidence type="ECO:0000313" key="3">
    <source>
        <dbReference type="EMBL" id="MFB9376192.1"/>
    </source>
</evidence>
<organism evidence="3 4">
    <name type="scientific">Kineococcus gynurae</name>
    <dbReference type="NCBI Taxonomy" id="452979"/>
    <lineage>
        <taxon>Bacteria</taxon>
        <taxon>Bacillati</taxon>
        <taxon>Actinomycetota</taxon>
        <taxon>Actinomycetes</taxon>
        <taxon>Kineosporiales</taxon>
        <taxon>Kineosporiaceae</taxon>
        <taxon>Kineococcus</taxon>
    </lineage>
</organism>
<evidence type="ECO:0008006" key="5">
    <source>
        <dbReference type="Google" id="ProtNLM"/>
    </source>
</evidence>
<feature type="region of interest" description="Disordered" evidence="1">
    <location>
        <begin position="1"/>
        <end position="40"/>
    </location>
</feature>
<protein>
    <recommendedName>
        <fullName evidence="5">MYXO-CTERM domain-containing protein</fullName>
    </recommendedName>
</protein>
<gene>
    <name evidence="3" type="ORF">ACFFVI_04340</name>
</gene>
<dbReference type="Proteomes" id="UP001589748">
    <property type="component" value="Unassembled WGS sequence"/>
</dbReference>
<proteinExistence type="predicted"/>
<dbReference type="RefSeq" id="WP_380134761.1">
    <property type="nucleotide sequence ID" value="NZ_JBHLUI010000002.1"/>
</dbReference>
<accession>A0ABV5LQ36</accession>
<keyword evidence="2" id="KW-1133">Transmembrane helix</keyword>